<evidence type="ECO:0000313" key="1">
    <source>
        <dbReference type="EMBL" id="KAI4373925.1"/>
    </source>
</evidence>
<evidence type="ECO:0000313" key="2">
    <source>
        <dbReference type="Proteomes" id="UP001057402"/>
    </source>
</evidence>
<comment type="caution">
    <text evidence="1">The sequence shown here is derived from an EMBL/GenBank/DDBJ whole genome shotgun (WGS) entry which is preliminary data.</text>
</comment>
<proteinExistence type="predicted"/>
<organism evidence="1 2">
    <name type="scientific">Melastoma candidum</name>
    <dbReference type="NCBI Taxonomy" id="119954"/>
    <lineage>
        <taxon>Eukaryota</taxon>
        <taxon>Viridiplantae</taxon>
        <taxon>Streptophyta</taxon>
        <taxon>Embryophyta</taxon>
        <taxon>Tracheophyta</taxon>
        <taxon>Spermatophyta</taxon>
        <taxon>Magnoliopsida</taxon>
        <taxon>eudicotyledons</taxon>
        <taxon>Gunneridae</taxon>
        <taxon>Pentapetalae</taxon>
        <taxon>rosids</taxon>
        <taxon>malvids</taxon>
        <taxon>Myrtales</taxon>
        <taxon>Melastomataceae</taxon>
        <taxon>Melastomatoideae</taxon>
        <taxon>Melastomateae</taxon>
        <taxon>Melastoma</taxon>
    </lineage>
</organism>
<name>A0ACB9R5G2_9MYRT</name>
<dbReference type="Proteomes" id="UP001057402">
    <property type="component" value="Chromosome 4"/>
</dbReference>
<keyword evidence="2" id="KW-1185">Reference proteome</keyword>
<reference evidence="2" key="1">
    <citation type="journal article" date="2023" name="Front. Plant Sci.">
        <title>Chromosomal-level genome assembly of Melastoma candidum provides insights into trichome evolution.</title>
        <authorList>
            <person name="Zhong Y."/>
            <person name="Wu W."/>
            <person name="Sun C."/>
            <person name="Zou P."/>
            <person name="Liu Y."/>
            <person name="Dai S."/>
            <person name="Zhou R."/>
        </authorList>
    </citation>
    <scope>NUCLEOTIDE SEQUENCE [LARGE SCALE GENOMIC DNA]</scope>
</reference>
<protein>
    <submittedName>
        <fullName evidence="1">Uncharacterized protein</fullName>
    </submittedName>
</protein>
<dbReference type="EMBL" id="CM042883">
    <property type="protein sequence ID" value="KAI4373925.1"/>
    <property type="molecule type" value="Genomic_DNA"/>
</dbReference>
<accession>A0ACB9R5G2</accession>
<sequence>MSSAQSILEKPLLQLTEEDISQLTREDCRKFLKDKGMRRPSWNKSQAIQQVISLKALLEGKGGDDSDAAKWKSLKRIVVSSSASDDAPPLGSSDSPESEKEQSGVGGTDTEDIIPFGRKDLAELGGHGDLGSFPTELAKETVSPRRIAPENASEQMTIFYCGKVNVYEKVAAEKAQSIMQFAECPKRLPLDKTFNGSMAIWSFSSYLGATGGVVHFPPRELNAHGVLAESVGQLHRKESLQRYREKRKDSVVGRVKFKSRREMGLSSYGLGILRDQQSNKAMIDRKMGKSTKSSSPRWGFALGQG</sequence>
<gene>
    <name evidence="1" type="ORF">MLD38_011983</name>
</gene>